<comment type="subcellular location">
    <subcellularLocation>
        <location evidence="2 7">Nucleus</location>
        <location evidence="2 7">Nucleolus</location>
    </subcellularLocation>
</comment>
<organism evidence="10 11">
    <name type="scientific">Mixia osmundae (strain CBS 9802 / IAM 14324 / JCM 22182 / KY 12970)</name>
    <dbReference type="NCBI Taxonomy" id="764103"/>
    <lineage>
        <taxon>Eukaryota</taxon>
        <taxon>Fungi</taxon>
        <taxon>Dikarya</taxon>
        <taxon>Basidiomycota</taxon>
        <taxon>Pucciniomycotina</taxon>
        <taxon>Mixiomycetes</taxon>
        <taxon>Mixiales</taxon>
        <taxon>Mixiaceae</taxon>
        <taxon>Mixia</taxon>
    </lineage>
</organism>
<evidence type="ECO:0000313" key="11">
    <source>
        <dbReference type="Proteomes" id="UP000009131"/>
    </source>
</evidence>
<keyword evidence="3 7" id="KW-0690">Ribosome biogenesis</keyword>
<dbReference type="OMA" id="EWKNDVM"/>
<dbReference type="PANTHER" id="PTHR45759">
    <property type="entry name" value="NUCLEOLAR GTP-BINDING PROTEIN 1"/>
    <property type="match status" value="1"/>
</dbReference>
<evidence type="ECO:0000256" key="7">
    <source>
        <dbReference type="PIRNR" id="PIRNR038919"/>
    </source>
</evidence>
<feature type="domain" description="OBG-type G" evidence="9">
    <location>
        <begin position="169"/>
        <end position="341"/>
    </location>
</feature>
<evidence type="ECO:0000256" key="5">
    <source>
        <dbReference type="ARBA" id="ARBA00023134"/>
    </source>
</evidence>
<dbReference type="AlphaFoldDB" id="G7E3S2"/>
<evidence type="ECO:0000256" key="6">
    <source>
        <dbReference type="ARBA" id="ARBA00023242"/>
    </source>
</evidence>
<gene>
    <name evidence="10" type="primary">Mo04160</name>
    <name evidence="10" type="ORF">E5Q_04160</name>
</gene>
<dbReference type="RefSeq" id="XP_014570578.1">
    <property type="nucleotide sequence ID" value="XM_014715092.1"/>
</dbReference>
<evidence type="ECO:0000256" key="3">
    <source>
        <dbReference type="ARBA" id="ARBA00022517"/>
    </source>
</evidence>
<keyword evidence="11" id="KW-1185">Reference proteome</keyword>
<sequence length="668" mass="75670">MAARGIKAIAPVPTANDFLDIVLSGTQRRTPTQIHKGFKISRIRSFYMRKVKFTQQTFDQKLGAILDEFPILDNLHPFLSSLLNVLYDKNHYKLALGQLNTCRHLIDQVGKDYLRLLKFGDSMYRCKQLKRAAFGRMATIMRRQKDSLAYLEQVRQHMSRLPAIDPTTRTLLVCGYPNVGKSSFINKITRADVDVQPYAFTTKSLFVGHMDYKYLRWQAIDTPGLLDAPLEDMNTIEMQSITALAHLRSCILFFMDLSEQCGYTVEAQCKLYQSIKPLFANKPVFIVINKIDVTKPEDLEPSRAALLDTILKGDNVQMLKLSCLSEEGIMEVRNTACEALLAHRVEGKEKTKRVEAVASRIRVAMPRARDEVERTPFIPAGVATRPKYDKNDPARRLLEVDLEEESGGAGVHSVDLKKNYLLKKDEWKYDVVPEVMDGKNIADFVDPDIFARLEELEKEEEKLEADGFYASDEDLDSDEEAITTTAKDIRSRKDQIRLLNTQKNKLQNKPVIPRANKRRTLSEMTADLRKSGIDPSTLEERAKLLAAANAASAKIGKRKRSENAMDVDDEDAWEDDDAIETDQAGPAKSKKARATVAAVTAGKRQPVTDRRKAGIKESQLDEAKKMRRLAERTPNRMARAGEADHRNVTKMPKHLFAGKRKSGKTQRR</sequence>
<feature type="compositionally biased region" description="Basic and acidic residues" evidence="8">
    <location>
        <begin position="606"/>
        <end position="647"/>
    </location>
</feature>
<comment type="similarity">
    <text evidence="7">Belongs to the TRAFAC class OBG-HflX-like GTPase superfamily. OBG GTPase family. NOG subfamily.</text>
</comment>
<keyword evidence="6 7" id="KW-0539">Nucleus</keyword>
<dbReference type="PIRSF" id="PIRSF038919">
    <property type="entry name" value="NOG1"/>
    <property type="match status" value="1"/>
</dbReference>
<accession>G7E3S2</accession>
<evidence type="ECO:0000259" key="9">
    <source>
        <dbReference type="PROSITE" id="PS51710"/>
    </source>
</evidence>
<dbReference type="SUPFAM" id="SSF52540">
    <property type="entry name" value="P-loop containing nucleoside triphosphate hydrolases"/>
    <property type="match status" value="1"/>
</dbReference>
<keyword evidence="4" id="KW-0547">Nucleotide-binding</keyword>
<dbReference type="Pfam" id="PF06858">
    <property type="entry name" value="NOG1"/>
    <property type="match status" value="1"/>
</dbReference>
<dbReference type="EMBL" id="BABT02000126">
    <property type="protein sequence ID" value="GAA97482.1"/>
    <property type="molecule type" value="Genomic_DNA"/>
</dbReference>
<dbReference type="Gene3D" id="1.20.120.1190">
    <property type="match status" value="1"/>
</dbReference>
<dbReference type="InterPro" id="IPR027417">
    <property type="entry name" value="P-loop_NTPase"/>
</dbReference>
<dbReference type="Pfam" id="PF08155">
    <property type="entry name" value="NOGCT"/>
    <property type="match status" value="1"/>
</dbReference>
<comment type="function">
    <text evidence="1 7">Involved in the biogenesis of the 60S ribosomal subunit.</text>
</comment>
<evidence type="ECO:0000256" key="1">
    <source>
        <dbReference type="ARBA" id="ARBA00002889"/>
    </source>
</evidence>
<dbReference type="InterPro" id="IPR031167">
    <property type="entry name" value="G_OBG"/>
</dbReference>
<reference evidence="10 11" key="1">
    <citation type="journal article" date="2011" name="J. Gen. Appl. Microbiol.">
        <title>Draft genome sequencing of the enigmatic basidiomycete Mixia osmundae.</title>
        <authorList>
            <person name="Nishida H."/>
            <person name="Nagatsuka Y."/>
            <person name="Sugiyama J."/>
        </authorList>
    </citation>
    <scope>NUCLEOTIDE SEQUENCE [LARGE SCALE GENOMIC DNA]</scope>
    <source>
        <strain evidence="11">CBS 9802 / IAM 14324 / JCM 22182 / KY 12970</strain>
    </source>
</reference>
<feature type="compositionally biased region" description="Basic residues" evidence="8">
    <location>
        <begin position="651"/>
        <end position="668"/>
    </location>
</feature>
<comment type="caution">
    <text evidence="10">The sequence shown here is derived from an EMBL/GenBank/DDBJ whole genome shotgun (WGS) entry which is preliminary data.</text>
</comment>
<keyword evidence="5" id="KW-0342">GTP-binding</keyword>
<dbReference type="InterPro" id="IPR010674">
    <property type="entry name" value="NOG1_Rossman_fold_dom"/>
</dbReference>
<dbReference type="FunFam" id="3.40.50.300:FF:000496">
    <property type="entry name" value="Nucleolar GTP-binding protein 1"/>
    <property type="match status" value="1"/>
</dbReference>
<dbReference type="InterPro" id="IPR024926">
    <property type="entry name" value="NOG1"/>
</dbReference>
<dbReference type="CDD" id="cd01897">
    <property type="entry name" value="NOG"/>
    <property type="match status" value="1"/>
</dbReference>
<dbReference type="InterPro" id="IPR012973">
    <property type="entry name" value="NOG_C"/>
</dbReference>
<feature type="compositionally biased region" description="Low complexity" evidence="8">
    <location>
        <begin position="594"/>
        <end position="604"/>
    </location>
</feature>
<dbReference type="InterPro" id="IPR006073">
    <property type="entry name" value="GTP-bd"/>
</dbReference>
<feature type="region of interest" description="Disordered" evidence="8">
    <location>
        <begin position="558"/>
        <end position="668"/>
    </location>
</feature>
<dbReference type="Pfam" id="PF17835">
    <property type="entry name" value="NOG1_N"/>
    <property type="match status" value="1"/>
</dbReference>
<name>G7E3S2_MIXOS</name>
<dbReference type="PROSITE" id="PS51710">
    <property type="entry name" value="G_OBG"/>
    <property type="match status" value="1"/>
</dbReference>
<dbReference type="GO" id="GO:0042254">
    <property type="term" value="P:ribosome biogenesis"/>
    <property type="evidence" value="ECO:0007669"/>
    <property type="project" value="UniProtKB-KW"/>
</dbReference>
<dbReference type="Proteomes" id="UP000009131">
    <property type="component" value="Unassembled WGS sequence"/>
</dbReference>
<dbReference type="InParanoid" id="G7E3S2"/>
<protein>
    <recommendedName>
        <fullName evidence="7">Nucleolar GTP-binding protein 1</fullName>
    </recommendedName>
</protein>
<dbReference type="GO" id="GO:0005730">
    <property type="term" value="C:nucleolus"/>
    <property type="evidence" value="ECO:0007669"/>
    <property type="project" value="UniProtKB-SubCell"/>
</dbReference>
<evidence type="ECO:0000256" key="2">
    <source>
        <dbReference type="ARBA" id="ARBA00004604"/>
    </source>
</evidence>
<evidence type="ECO:0000256" key="8">
    <source>
        <dbReference type="SAM" id="MobiDB-lite"/>
    </source>
</evidence>
<dbReference type="OrthoDB" id="415015at2759"/>
<dbReference type="Gene3D" id="3.40.50.300">
    <property type="entry name" value="P-loop containing nucleotide triphosphate hydrolases"/>
    <property type="match status" value="1"/>
</dbReference>
<evidence type="ECO:0000256" key="4">
    <source>
        <dbReference type="ARBA" id="ARBA00022741"/>
    </source>
</evidence>
<evidence type="ECO:0000313" key="10">
    <source>
        <dbReference type="EMBL" id="GAA97482.1"/>
    </source>
</evidence>
<dbReference type="InterPro" id="IPR041623">
    <property type="entry name" value="NOG1_N"/>
</dbReference>
<proteinExistence type="inferred from homology"/>
<dbReference type="eggNOG" id="KOG1490">
    <property type="taxonomic scope" value="Eukaryota"/>
</dbReference>
<dbReference type="GO" id="GO:0005525">
    <property type="term" value="F:GTP binding"/>
    <property type="evidence" value="ECO:0007669"/>
    <property type="project" value="UniProtKB-KW"/>
</dbReference>
<reference evidence="10 11" key="2">
    <citation type="journal article" date="2012" name="Open Biol.">
        <title>Characteristics of nucleosomes and linker DNA regions on the genome of the basidiomycete Mixia osmundae revealed by mono- and dinucleosome mapping.</title>
        <authorList>
            <person name="Nishida H."/>
            <person name="Kondo S."/>
            <person name="Matsumoto T."/>
            <person name="Suzuki Y."/>
            <person name="Yoshikawa H."/>
            <person name="Taylor T.D."/>
            <person name="Sugiyama J."/>
        </authorList>
    </citation>
    <scope>NUCLEOTIDE SEQUENCE [LARGE SCALE GENOMIC DNA]</scope>
    <source>
        <strain evidence="11">CBS 9802 / IAM 14324 / JCM 22182 / KY 12970</strain>
    </source>
</reference>
<feature type="compositionally biased region" description="Acidic residues" evidence="8">
    <location>
        <begin position="565"/>
        <end position="580"/>
    </location>
</feature>
<dbReference type="FunCoup" id="G7E3S2">
    <property type="interactions" value="655"/>
</dbReference>
<dbReference type="STRING" id="764103.G7E3S2"/>
<dbReference type="PRINTS" id="PR00326">
    <property type="entry name" value="GTP1OBG"/>
</dbReference>
<dbReference type="HOGENOM" id="CLU_011784_4_1_1"/>